<evidence type="ECO:0000313" key="2">
    <source>
        <dbReference type="EMBL" id="KAJ7307657.1"/>
    </source>
</evidence>
<gene>
    <name evidence="2" type="ORF">DFH08DRAFT_975480</name>
</gene>
<name>A0AAD7EB50_9AGAR</name>
<dbReference type="AlphaFoldDB" id="A0AAD7EB50"/>
<evidence type="ECO:0000313" key="3">
    <source>
        <dbReference type="Proteomes" id="UP001218218"/>
    </source>
</evidence>
<evidence type="ECO:0000256" key="1">
    <source>
        <dbReference type="SAM" id="MobiDB-lite"/>
    </source>
</evidence>
<comment type="caution">
    <text evidence="2">The sequence shown here is derived from an EMBL/GenBank/DDBJ whole genome shotgun (WGS) entry which is preliminary data.</text>
</comment>
<feature type="region of interest" description="Disordered" evidence="1">
    <location>
        <begin position="1"/>
        <end position="115"/>
    </location>
</feature>
<reference evidence="2" key="1">
    <citation type="submission" date="2023-03" db="EMBL/GenBank/DDBJ databases">
        <title>Massive genome expansion in bonnet fungi (Mycena s.s.) driven by repeated elements and novel gene families across ecological guilds.</title>
        <authorList>
            <consortium name="Lawrence Berkeley National Laboratory"/>
            <person name="Harder C.B."/>
            <person name="Miyauchi S."/>
            <person name="Viragh M."/>
            <person name="Kuo A."/>
            <person name="Thoen E."/>
            <person name="Andreopoulos B."/>
            <person name="Lu D."/>
            <person name="Skrede I."/>
            <person name="Drula E."/>
            <person name="Henrissat B."/>
            <person name="Morin E."/>
            <person name="Kohler A."/>
            <person name="Barry K."/>
            <person name="LaButti K."/>
            <person name="Morin E."/>
            <person name="Salamov A."/>
            <person name="Lipzen A."/>
            <person name="Mereny Z."/>
            <person name="Hegedus B."/>
            <person name="Baldrian P."/>
            <person name="Stursova M."/>
            <person name="Weitz H."/>
            <person name="Taylor A."/>
            <person name="Grigoriev I.V."/>
            <person name="Nagy L.G."/>
            <person name="Martin F."/>
            <person name="Kauserud H."/>
        </authorList>
    </citation>
    <scope>NUCLEOTIDE SEQUENCE</scope>
    <source>
        <strain evidence="2">CBHHK002</strain>
    </source>
</reference>
<feature type="compositionally biased region" description="Polar residues" evidence="1">
    <location>
        <begin position="8"/>
        <end position="17"/>
    </location>
</feature>
<feature type="compositionally biased region" description="Low complexity" evidence="1">
    <location>
        <begin position="19"/>
        <end position="38"/>
    </location>
</feature>
<accession>A0AAD7EB50</accession>
<proteinExistence type="predicted"/>
<protein>
    <submittedName>
        <fullName evidence="2">Uncharacterized protein</fullName>
    </submittedName>
</protein>
<feature type="compositionally biased region" description="Basic residues" evidence="1">
    <location>
        <begin position="91"/>
        <end position="100"/>
    </location>
</feature>
<feature type="compositionally biased region" description="Polar residues" evidence="1">
    <location>
        <begin position="39"/>
        <end position="55"/>
    </location>
</feature>
<feature type="compositionally biased region" description="Basic and acidic residues" evidence="1">
    <location>
        <begin position="69"/>
        <end position="82"/>
    </location>
</feature>
<organism evidence="2 3">
    <name type="scientific">Mycena albidolilacea</name>
    <dbReference type="NCBI Taxonomy" id="1033008"/>
    <lineage>
        <taxon>Eukaryota</taxon>
        <taxon>Fungi</taxon>
        <taxon>Dikarya</taxon>
        <taxon>Basidiomycota</taxon>
        <taxon>Agaricomycotina</taxon>
        <taxon>Agaricomycetes</taxon>
        <taxon>Agaricomycetidae</taxon>
        <taxon>Agaricales</taxon>
        <taxon>Marasmiineae</taxon>
        <taxon>Mycenaceae</taxon>
        <taxon>Mycena</taxon>
    </lineage>
</organism>
<dbReference type="Proteomes" id="UP001218218">
    <property type="component" value="Unassembled WGS sequence"/>
</dbReference>
<sequence length="115" mass="12180">MRSLVRSAVQSSAQHKNGSAPSESSPSSSAPTNSKPNPHSSNQNRADKTNLTASKSKPAASADTVPPIHVEKHASRPKEFAHLLHHAAPPQRRRAGRPSSRRTLAGKASILSPVQ</sequence>
<dbReference type="EMBL" id="JARIHO010000088">
    <property type="protein sequence ID" value="KAJ7307657.1"/>
    <property type="molecule type" value="Genomic_DNA"/>
</dbReference>
<keyword evidence="3" id="KW-1185">Reference proteome</keyword>